<dbReference type="Pfam" id="PF24874">
    <property type="entry name" value="Piezo_THU9_anchor"/>
    <property type="match status" value="1"/>
</dbReference>
<reference evidence="5" key="1">
    <citation type="submission" date="2022-11" db="UniProtKB">
        <authorList>
            <consortium name="WormBaseParasite"/>
        </authorList>
    </citation>
    <scope>IDENTIFICATION</scope>
</reference>
<feature type="domain" description="Piezo non-specific cation channel cap" evidence="2">
    <location>
        <begin position="130"/>
        <end position="426"/>
    </location>
</feature>
<dbReference type="WBParaSite" id="ACRNAN_Path_1610.g6265.t1">
    <property type="protein sequence ID" value="ACRNAN_Path_1610.g6265.t1"/>
    <property type="gene ID" value="ACRNAN_Path_1610.g6265"/>
</dbReference>
<dbReference type="PANTHER" id="PTHR47049:SF2">
    <property type="entry name" value="PIEZO-TYPE MECHANOSENSITIVE ION CHANNEL HOMOLOG"/>
    <property type="match status" value="1"/>
</dbReference>
<name>A0A914C3Q2_9BILA</name>
<organism evidence="4 5">
    <name type="scientific">Acrobeloides nanus</name>
    <dbReference type="NCBI Taxonomy" id="290746"/>
    <lineage>
        <taxon>Eukaryota</taxon>
        <taxon>Metazoa</taxon>
        <taxon>Ecdysozoa</taxon>
        <taxon>Nematoda</taxon>
        <taxon>Chromadorea</taxon>
        <taxon>Rhabditida</taxon>
        <taxon>Tylenchina</taxon>
        <taxon>Cephalobomorpha</taxon>
        <taxon>Cephaloboidea</taxon>
        <taxon>Cephalobidae</taxon>
        <taxon>Acrobeloides</taxon>
    </lineage>
</organism>
<sequence length="429" mass="49530">MLLYKAYMTIPFLFELGLLMDWMWKDTSLSLSEWITLHDIYANVSMLKCERNFEENYPSPKDAKKRRLIKYAWGGFLLLLIILIIWFPLVLFAMANTVGTRHLPVECSCKLTISGYYPLYESTAQIGDVRSLTQMEYDSLYYTYRTSKTALAYIDDYNYNDVIIANIDGNSSSRWHISPPARNSLIEKLNSSLPMSIQFDWIFKRAPDNKLQFDVAQDFRAIELPPGHPIRLELIEMVHGNAKKPILIPNLFPSLVKVPVAGKAGHVNSLLIEHLRGENKPIESIYIDILLELDSKDGYEWWKVRMLDPMFDPILRNSPVIKDKIIFYGFVDKVFPKTFSFITGGGILGLYISLILVLGMTIRDGITNSMTKIMFQELPNVDKILQLCDDIFLVRDAGEFELEEELYAKLVFLFRSPTTLIKWTKEKIT</sequence>
<dbReference type="GO" id="GO:0008381">
    <property type="term" value="F:mechanosensitive monoatomic ion channel activity"/>
    <property type="evidence" value="ECO:0007669"/>
    <property type="project" value="InterPro"/>
</dbReference>
<dbReference type="Proteomes" id="UP000887540">
    <property type="component" value="Unplaced"/>
</dbReference>
<keyword evidence="4" id="KW-1185">Reference proteome</keyword>
<evidence type="ECO:0000259" key="3">
    <source>
        <dbReference type="Pfam" id="PF24874"/>
    </source>
</evidence>
<keyword evidence="1" id="KW-0812">Transmembrane</keyword>
<keyword evidence="1" id="KW-1133">Transmembrane helix</keyword>
<dbReference type="GO" id="GO:0016020">
    <property type="term" value="C:membrane"/>
    <property type="evidence" value="ECO:0007669"/>
    <property type="project" value="InterPro"/>
</dbReference>
<evidence type="ECO:0000313" key="4">
    <source>
        <dbReference type="Proteomes" id="UP000887540"/>
    </source>
</evidence>
<dbReference type="PANTHER" id="PTHR47049">
    <property type="entry name" value="PIEZO-TYPE MECHANOSENSITIVE ION CHANNEL HOMOLOG"/>
    <property type="match status" value="1"/>
</dbReference>
<evidence type="ECO:0000259" key="2">
    <source>
        <dbReference type="Pfam" id="PF12166"/>
    </source>
</evidence>
<dbReference type="InterPro" id="IPR056770">
    <property type="entry name" value="Piezo_THU9_anchor"/>
</dbReference>
<feature type="transmembrane region" description="Helical" evidence="1">
    <location>
        <begin position="339"/>
        <end position="362"/>
    </location>
</feature>
<dbReference type="InterPro" id="IPR031334">
    <property type="entry name" value="Piezo_cap_dom"/>
</dbReference>
<dbReference type="AlphaFoldDB" id="A0A914C3Q2"/>
<protein>
    <submittedName>
        <fullName evidence="5">Piezo non-specific cation channel R-Ras-binding domain-containing protein</fullName>
    </submittedName>
</protein>
<feature type="transmembrane region" description="Helical" evidence="1">
    <location>
        <begin position="71"/>
        <end position="95"/>
    </location>
</feature>
<dbReference type="Pfam" id="PF12166">
    <property type="entry name" value="Piezo_cap"/>
    <property type="match status" value="1"/>
</dbReference>
<dbReference type="InterPro" id="IPR027272">
    <property type="entry name" value="Piezo"/>
</dbReference>
<evidence type="ECO:0000256" key="1">
    <source>
        <dbReference type="SAM" id="Phobius"/>
    </source>
</evidence>
<feature type="domain" description="Piezo THU9 and anchor" evidence="3">
    <location>
        <begin position="2"/>
        <end position="93"/>
    </location>
</feature>
<keyword evidence="1" id="KW-0472">Membrane</keyword>
<evidence type="ECO:0000313" key="5">
    <source>
        <dbReference type="WBParaSite" id="ACRNAN_Path_1610.g6265.t1"/>
    </source>
</evidence>
<proteinExistence type="predicted"/>
<accession>A0A914C3Q2</accession>